<dbReference type="Gene3D" id="1.10.10.60">
    <property type="entry name" value="Homeodomain-like"/>
    <property type="match status" value="2"/>
</dbReference>
<gene>
    <name evidence="5" type="ORF">Lbru_2313</name>
</gene>
<dbReference type="SUPFAM" id="SSF46689">
    <property type="entry name" value="Homeodomain-like"/>
    <property type="match status" value="2"/>
</dbReference>
<feature type="domain" description="HTH araC/xylS-type" evidence="4">
    <location>
        <begin position="137"/>
        <end position="235"/>
    </location>
</feature>
<evidence type="ECO:0000259" key="4">
    <source>
        <dbReference type="PROSITE" id="PS01124"/>
    </source>
</evidence>
<sequence>MSRFLSLRSYSSETCSHSHDFGQLVLPIKGSLELEIEGQGGIVDEITGACIGSNQTHCFASGQDNLFLVVDLLDTETTQLTRELSPFLHLPTEIKKYLAFAHGYLSNNHDLLTDHLLYQLLMKLMTSDVSLNDRCVILAKRWIDEHFVNPINIAQLAQYCHLSKSQLQRRFKQSTGLGLAEYWRMKKLAYAKILVSNINLSIEEIAHKVGYGNLPAFSRRFAQSFGMSPSQWRNMTLPAKNMRLTGNKILSDI</sequence>
<dbReference type="SMART" id="SM00342">
    <property type="entry name" value="HTH_ARAC"/>
    <property type="match status" value="1"/>
</dbReference>
<comment type="caution">
    <text evidence="5">The sequence shown here is derived from an EMBL/GenBank/DDBJ whole genome shotgun (WGS) entry which is preliminary data.</text>
</comment>
<reference evidence="5 6" key="1">
    <citation type="submission" date="2015-11" db="EMBL/GenBank/DDBJ databases">
        <title>Genomic analysis of 38 Legionella species identifies large and diverse effector repertoires.</title>
        <authorList>
            <person name="Burstein D."/>
            <person name="Amaro F."/>
            <person name="Zusman T."/>
            <person name="Lifshitz Z."/>
            <person name="Cohen O."/>
            <person name="Gilbert J.A."/>
            <person name="Pupko T."/>
            <person name="Shuman H.A."/>
            <person name="Segal G."/>
        </authorList>
    </citation>
    <scope>NUCLEOTIDE SEQUENCE [LARGE SCALE GENOMIC DNA]</scope>
    <source>
        <strain evidence="5 6">ATCC 43878</strain>
    </source>
</reference>
<dbReference type="PANTHER" id="PTHR43280:SF2">
    <property type="entry name" value="HTH-TYPE TRANSCRIPTIONAL REGULATOR EXSA"/>
    <property type="match status" value="1"/>
</dbReference>
<dbReference type="STRING" id="29422.Lbru_2313"/>
<dbReference type="OrthoDB" id="5740883at2"/>
<name>A0A0W0S4X0_9GAMM</name>
<dbReference type="InterPro" id="IPR009057">
    <property type="entry name" value="Homeodomain-like_sf"/>
</dbReference>
<dbReference type="PRINTS" id="PR00032">
    <property type="entry name" value="HTHARAC"/>
</dbReference>
<organism evidence="5 6">
    <name type="scientific">Legionella brunensis</name>
    <dbReference type="NCBI Taxonomy" id="29422"/>
    <lineage>
        <taxon>Bacteria</taxon>
        <taxon>Pseudomonadati</taxon>
        <taxon>Pseudomonadota</taxon>
        <taxon>Gammaproteobacteria</taxon>
        <taxon>Legionellales</taxon>
        <taxon>Legionellaceae</taxon>
        <taxon>Legionella</taxon>
    </lineage>
</organism>
<proteinExistence type="predicted"/>
<dbReference type="Proteomes" id="UP000054742">
    <property type="component" value="Unassembled WGS sequence"/>
</dbReference>
<dbReference type="AlphaFoldDB" id="A0A0W0S4X0"/>
<keyword evidence="3" id="KW-0804">Transcription</keyword>
<dbReference type="Pfam" id="PF12833">
    <property type="entry name" value="HTH_18"/>
    <property type="match status" value="1"/>
</dbReference>
<dbReference type="GO" id="GO:0003700">
    <property type="term" value="F:DNA-binding transcription factor activity"/>
    <property type="evidence" value="ECO:0007669"/>
    <property type="project" value="InterPro"/>
</dbReference>
<dbReference type="InterPro" id="IPR020449">
    <property type="entry name" value="Tscrpt_reg_AraC-type_HTH"/>
</dbReference>
<keyword evidence="2" id="KW-0238">DNA-binding</keyword>
<dbReference type="PATRIC" id="fig|29422.6.peg.2464"/>
<evidence type="ECO:0000313" key="5">
    <source>
        <dbReference type="EMBL" id="KTC78021.1"/>
    </source>
</evidence>
<dbReference type="InterPro" id="IPR018062">
    <property type="entry name" value="HTH_AraC-typ_CS"/>
</dbReference>
<dbReference type="PROSITE" id="PS00041">
    <property type="entry name" value="HTH_ARAC_FAMILY_1"/>
    <property type="match status" value="1"/>
</dbReference>
<keyword evidence="1" id="KW-0805">Transcription regulation</keyword>
<dbReference type="PANTHER" id="PTHR43280">
    <property type="entry name" value="ARAC-FAMILY TRANSCRIPTIONAL REGULATOR"/>
    <property type="match status" value="1"/>
</dbReference>
<dbReference type="InterPro" id="IPR018060">
    <property type="entry name" value="HTH_AraC"/>
</dbReference>
<evidence type="ECO:0000256" key="1">
    <source>
        <dbReference type="ARBA" id="ARBA00023015"/>
    </source>
</evidence>
<dbReference type="RefSeq" id="WP_058442304.1">
    <property type="nucleotide sequence ID" value="NZ_CAAAHU010000018.1"/>
</dbReference>
<evidence type="ECO:0000256" key="3">
    <source>
        <dbReference type="ARBA" id="ARBA00023163"/>
    </source>
</evidence>
<dbReference type="PROSITE" id="PS01124">
    <property type="entry name" value="HTH_ARAC_FAMILY_2"/>
    <property type="match status" value="1"/>
</dbReference>
<dbReference type="GO" id="GO:0043565">
    <property type="term" value="F:sequence-specific DNA binding"/>
    <property type="evidence" value="ECO:0007669"/>
    <property type="project" value="InterPro"/>
</dbReference>
<evidence type="ECO:0000256" key="2">
    <source>
        <dbReference type="ARBA" id="ARBA00023125"/>
    </source>
</evidence>
<accession>A0A0W0S4X0</accession>
<evidence type="ECO:0000313" key="6">
    <source>
        <dbReference type="Proteomes" id="UP000054742"/>
    </source>
</evidence>
<keyword evidence="6" id="KW-1185">Reference proteome</keyword>
<protein>
    <submittedName>
        <fullName evidence="5">AraC family transcriptional regulator</fullName>
    </submittedName>
</protein>
<dbReference type="EMBL" id="LNXV01000033">
    <property type="protein sequence ID" value="KTC78021.1"/>
    <property type="molecule type" value="Genomic_DNA"/>
</dbReference>